<reference evidence="1 2" key="1">
    <citation type="submission" date="2024-08" db="EMBL/GenBank/DDBJ databases">
        <authorList>
            <person name="Lu H."/>
        </authorList>
    </citation>
    <scope>NUCLEOTIDE SEQUENCE [LARGE SCALE GENOMIC DNA]</scope>
    <source>
        <strain evidence="1 2">BYS180W</strain>
    </source>
</reference>
<comment type="caution">
    <text evidence="1">The sequence shown here is derived from an EMBL/GenBank/DDBJ whole genome shotgun (WGS) entry which is preliminary data.</text>
</comment>
<name>A0ABW7FSR5_9BURK</name>
<keyword evidence="2" id="KW-1185">Reference proteome</keyword>
<dbReference type="Proteomes" id="UP001606099">
    <property type="component" value="Unassembled WGS sequence"/>
</dbReference>
<accession>A0ABW7FSR5</accession>
<sequence>MPNKELDELQEIARVETRKALSLYDPVPSEWAKALTLGTLFEGDDRVFELYVPGERPADAIVIASARVNRKTRHVVVTVTNLNRKANA</sequence>
<evidence type="ECO:0000313" key="1">
    <source>
        <dbReference type="EMBL" id="MFG6447362.1"/>
    </source>
</evidence>
<dbReference type="EMBL" id="JBIGHZ010000001">
    <property type="protein sequence ID" value="MFG6447362.1"/>
    <property type="molecule type" value="Genomic_DNA"/>
</dbReference>
<gene>
    <name evidence="1" type="ORF">ACG0Z6_03790</name>
</gene>
<organism evidence="1 2">
    <name type="scientific">Roseateles rivi</name>
    <dbReference type="NCBI Taxonomy" id="3299028"/>
    <lineage>
        <taxon>Bacteria</taxon>
        <taxon>Pseudomonadati</taxon>
        <taxon>Pseudomonadota</taxon>
        <taxon>Betaproteobacteria</taxon>
        <taxon>Burkholderiales</taxon>
        <taxon>Sphaerotilaceae</taxon>
        <taxon>Roseateles</taxon>
    </lineage>
</organism>
<proteinExistence type="predicted"/>
<protein>
    <submittedName>
        <fullName evidence="1">Uncharacterized protein</fullName>
    </submittedName>
</protein>
<evidence type="ECO:0000313" key="2">
    <source>
        <dbReference type="Proteomes" id="UP001606099"/>
    </source>
</evidence>
<dbReference type="RefSeq" id="WP_394458729.1">
    <property type="nucleotide sequence ID" value="NZ_JBIGHZ010000001.1"/>
</dbReference>